<keyword evidence="19" id="KW-1185">Reference proteome</keyword>
<keyword evidence="10" id="KW-0418">Kinase</keyword>
<evidence type="ECO:0000256" key="9">
    <source>
        <dbReference type="ARBA" id="ARBA00022741"/>
    </source>
</evidence>
<feature type="transmembrane region" description="Helical" evidence="15">
    <location>
        <begin position="21"/>
        <end position="42"/>
    </location>
</feature>
<dbReference type="GO" id="GO:0005886">
    <property type="term" value="C:plasma membrane"/>
    <property type="evidence" value="ECO:0007669"/>
    <property type="project" value="UniProtKB-SubCell"/>
</dbReference>
<feature type="domain" description="Histidine kinase" evidence="16">
    <location>
        <begin position="244"/>
        <end position="444"/>
    </location>
</feature>
<comment type="catalytic activity">
    <reaction evidence="1">
        <text>ATP + protein L-histidine = ADP + protein N-phospho-L-histidine.</text>
        <dbReference type="EC" id="2.7.13.3"/>
    </reaction>
</comment>
<dbReference type="Pfam" id="PF02518">
    <property type="entry name" value="HATPase_c"/>
    <property type="match status" value="1"/>
</dbReference>
<dbReference type="InterPro" id="IPR036890">
    <property type="entry name" value="HATPase_C_sf"/>
</dbReference>
<evidence type="ECO:0000256" key="6">
    <source>
        <dbReference type="ARBA" id="ARBA00022553"/>
    </source>
</evidence>
<name>A0A4Y6UIF5_9PROT</name>
<dbReference type="Proteomes" id="UP000316313">
    <property type="component" value="Chromosome"/>
</dbReference>
<dbReference type="GO" id="GO:0000155">
    <property type="term" value="F:phosphorelay sensor kinase activity"/>
    <property type="evidence" value="ECO:0007669"/>
    <property type="project" value="InterPro"/>
</dbReference>
<keyword evidence="11" id="KW-0067">ATP-binding</keyword>
<protein>
    <recommendedName>
        <fullName evidence="3">histidine kinase</fullName>
        <ecNumber evidence="3">2.7.13.3</ecNumber>
    </recommendedName>
</protein>
<evidence type="ECO:0000256" key="13">
    <source>
        <dbReference type="ARBA" id="ARBA00023012"/>
    </source>
</evidence>
<evidence type="ECO:0000256" key="11">
    <source>
        <dbReference type="ARBA" id="ARBA00022840"/>
    </source>
</evidence>
<keyword evidence="6" id="KW-0597">Phosphoprotein</keyword>
<dbReference type="AlphaFoldDB" id="A0A4Y6UIF5"/>
<dbReference type="InterPro" id="IPR050980">
    <property type="entry name" value="2C_sensor_his_kinase"/>
</dbReference>
<evidence type="ECO:0000256" key="4">
    <source>
        <dbReference type="ARBA" id="ARBA00022475"/>
    </source>
</evidence>
<dbReference type="SUPFAM" id="SSF47384">
    <property type="entry name" value="Homodimeric domain of signal transducing histidine kinase"/>
    <property type="match status" value="1"/>
</dbReference>
<evidence type="ECO:0000256" key="2">
    <source>
        <dbReference type="ARBA" id="ARBA00004429"/>
    </source>
</evidence>
<dbReference type="InterPro" id="IPR003660">
    <property type="entry name" value="HAMP_dom"/>
</dbReference>
<organism evidence="18 19">
    <name type="scientific">Swingsia samuiensis</name>
    <dbReference type="NCBI Taxonomy" id="1293412"/>
    <lineage>
        <taxon>Bacteria</taxon>
        <taxon>Pseudomonadati</taxon>
        <taxon>Pseudomonadota</taxon>
        <taxon>Alphaproteobacteria</taxon>
        <taxon>Acetobacterales</taxon>
        <taxon>Acetobacteraceae</taxon>
        <taxon>Swingsia</taxon>
    </lineage>
</organism>
<dbReference type="InterPro" id="IPR004358">
    <property type="entry name" value="Sig_transdc_His_kin-like_C"/>
</dbReference>
<proteinExistence type="predicted"/>
<dbReference type="OrthoDB" id="9804645at2"/>
<reference evidence="18 19" key="1">
    <citation type="submission" date="2019-03" db="EMBL/GenBank/DDBJ databases">
        <title>The complete genome sequence of Swingsia samuiensis NBRC107927(T).</title>
        <authorList>
            <person name="Chua K.-O."/>
            <person name="Chan K.-G."/>
            <person name="See-Too W.-S."/>
        </authorList>
    </citation>
    <scope>NUCLEOTIDE SEQUENCE [LARGE SCALE GENOMIC DNA]</scope>
    <source>
        <strain evidence="18 19">AH83</strain>
    </source>
</reference>
<dbReference type="KEGG" id="ssam:E3D00_00595"/>
<dbReference type="PANTHER" id="PTHR44936">
    <property type="entry name" value="SENSOR PROTEIN CREC"/>
    <property type="match status" value="1"/>
</dbReference>
<comment type="subcellular location">
    <subcellularLocation>
        <location evidence="2">Cell inner membrane</location>
        <topology evidence="2">Multi-pass membrane protein</topology>
    </subcellularLocation>
</comment>
<evidence type="ECO:0000256" key="8">
    <source>
        <dbReference type="ARBA" id="ARBA00022692"/>
    </source>
</evidence>
<evidence type="ECO:0000259" key="16">
    <source>
        <dbReference type="PROSITE" id="PS50109"/>
    </source>
</evidence>
<dbReference type="CDD" id="cd00075">
    <property type="entry name" value="HATPase"/>
    <property type="match status" value="1"/>
</dbReference>
<evidence type="ECO:0000256" key="3">
    <source>
        <dbReference type="ARBA" id="ARBA00012438"/>
    </source>
</evidence>
<dbReference type="EMBL" id="CP038141">
    <property type="protein sequence ID" value="QDH16236.1"/>
    <property type="molecule type" value="Genomic_DNA"/>
</dbReference>
<keyword evidence="13" id="KW-0902">Two-component regulatory system</keyword>
<dbReference type="SUPFAM" id="SSF55874">
    <property type="entry name" value="ATPase domain of HSP90 chaperone/DNA topoisomerase II/histidine kinase"/>
    <property type="match status" value="1"/>
</dbReference>
<dbReference type="SMART" id="SM00387">
    <property type="entry name" value="HATPase_c"/>
    <property type="match status" value="1"/>
</dbReference>
<dbReference type="PROSITE" id="PS50109">
    <property type="entry name" value="HIS_KIN"/>
    <property type="match status" value="1"/>
</dbReference>
<accession>A0A4Y6UIF5</accession>
<keyword evidence="14 15" id="KW-0472">Membrane</keyword>
<dbReference type="EC" id="2.7.13.3" evidence="3"/>
<evidence type="ECO:0000256" key="12">
    <source>
        <dbReference type="ARBA" id="ARBA00022989"/>
    </source>
</evidence>
<dbReference type="InterPro" id="IPR036097">
    <property type="entry name" value="HisK_dim/P_sf"/>
</dbReference>
<keyword evidence="12 15" id="KW-1133">Transmembrane helix</keyword>
<evidence type="ECO:0000256" key="10">
    <source>
        <dbReference type="ARBA" id="ARBA00022777"/>
    </source>
</evidence>
<evidence type="ECO:0000256" key="14">
    <source>
        <dbReference type="ARBA" id="ARBA00023136"/>
    </source>
</evidence>
<keyword evidence="8 15" id="KW-0812">Transmembrane</keyword>
<dbReference type="InterPro" id="IPR003661">
    <property type="entry name" value="HisK_dim/P_dom"/>
</dbReference>
<dbReference type="PRINTS" id="PR00344">
    <property type="entry name" value="BCTRLSENSOR"/>
</dbReference>
<dbReference type="PROSITE" id="PS50885">
    <property type="entry name" value="HAMP"/>
    <property type="match status" value="1"/>
</dbReference>
<gene>
    <name evidence="18" type="ORF">E3D00_00595</name>
</gene>
<evidence type="ECO:0000256" key="7">
    <source>
        <dbReference type="ARBA" id="ARBA00022679"/>
    </source>
</evidence>
<keyword evidence="5" id="KW-0997">Cell inner membrane</keyword>
<dbReference type="SMART" id="SM00388">
    <property type="entry name" value="HisKA"/>
    <property type="match status" value="1"/>
</dbReference>
<keyword evidence="7" id="KW-0808">Transferase</keyword>
<dbReference type="InterPro" id="IPR003594">
    <property type="entry name" value="HATPase_dom"/>
</dbReference>
<dbReference type="CDD" id="cd00082">
    <property type="entry name" value="HisKA"/>
    <property type="match status" value="1"/>
</dbReference>
<dbReference type="Gene3D" id="3.30.565.10">
    <property type="entry name" value="Histidine kinase-like ATPase, C-terminal domain"/>
    <property type="match status" value="1"/>
</dbReference>
<keyword evidence="4" id="KW-1003">Cell membrane</keyword>
<feature type="domain" description="HAMP" evidence="17">
    <location>
        <begin position="184"/>
        <end position="236"/>
    </location>
</feature>
<feature type="transmembrane region" description="Helical" evidence="15">
    <location>
        <begin position="161"/>
        <end position="183"/>
    </location>
</feature>
<evidence type="ECO:0000256" key="15">
    <source>
        <dbReference type="SAM" id="Phobius"/>
    </source>
</evidence>
<evidence type="ECO:0000259" key="17">
    <source>
        <dbReference type="PROSITE" id="PS50885"/>
    </source>
</evidence>
<dbReference type="CDD" id="cd06225">
    <property type="entry name" value="HAMP"/>
    <property type="match status" value="1"/>
</dbReference>
<evidence type="ECO:0000256" key="5">
    <source>
        <dbReference type="ARBA" id="ARBA00022519"/>
    </source>
</evidence>
<dbReference type="SMART" id="SM00304">
    <property type="entry name" value="HAMP"/>
    <property type="match status" value="1"/>
</dbReference>
<evidence type="ECO:0000313" key="19">
    <source>
        <dbReference type="Proteomes" id="UP000316313"/>
    </source>
</evidence>
<dbReference type="InterPro" id="IPR005467">
    <property type="entry name" value="His_kinase_dom"/>
</dbReference>
<dbReference type="Pfam" id="PF00672">
    <property type="entry name" value="HAMP"/>
    <property type="match status" value="1"/>
</dbReference>
<dbReference type="RefSeq" id="WP_141459003.1">
    <property type="nucleotide sequence ID" value="NZ_CP038141.1"/>
</dbReference>
<dbReference type="Gene3D" id="1.10.287.130">
    <property type="match status" value="1"/>
</dbReference>
<dbReference type="GO" id="GO:0005524">
    <property type="term" value="F:ATP binding"/>
    <property type="evidence" value="ECO:0007669"/>
    <property type="project" value="UniProtKB-KW"/>
</dbReference>
<sequence length="444" mass="49429">MKFDRSLRRILPRSLLGRSTLIVLIPLLVTQAVVLSLFYGTYLNLMSRRLSDGVTGQISLVLSMVEQAPSLRDRQKILKDASLRTQLQFSFQWGGSLTRVGTNHILGPMDDDFAKSLTQEIRRPFWVDWSQKNEMVKAYIASPGGVLNVEVPQKRLTIGPIWLFVVWVFSSSALLFIIAWLFMRNQVRAIRRLSIAAESFGLGRVSGPIRPQGAREVRRAAVAFNRMQERINRFVTQRTAVLAGVSHDLRTPLTRLRLSMAMLPVDGVISAQDLQPDIADMINDIEDMERLIGSYLSFARGEGAEQPALIDIRSLIEDVTIATRRAGGVVMGVEGDISVEAIVRPDALRRALTNLAENSRKYGNQMKFSVWDGPRNISIIVEDDGPGIPVERRAKLFEVDGSGRSRDGRIGLIIVRDIVHAHGGTIKLQESVMGGLKVVLSLPK</sequence>
<dbReference type="Pfam" id="PF00512">
    <property type="entry name" value="HisKA"/>
    <property type="match status" value="1"/>
</dbReference>
<keyword evidence="9" id="KW-0547">Nucleotide-binding</keyword>
<dbReference type="PANTHER" id="PTHR44936:SF5">
    <property type="entry name" value="SENSOR HISTIDINE KINASE ENVZ"/>
    <property type="match status" value="1"/>
</dbReference>
<evidence type="ECO:0000256" key="1">
    <source>
        <dbReference type="ARBA" id="ARBA00000085"/>
    </source>
</evidence>
<evidence type="ECO:0000313" key="18">
    <source>
        <dbReference type="EMBL" id="QDH16236.1"/>
    </source>
</evidence>